<name>A0AAE0TM17_9PEZI</name>
<evidence type="ECO:0000256" key="3">
    <source>
        <dbReference type="ARBA" id="ARBA00005641"/>
    </source>
</evidence>
<dbReference type="InterPro" id="IPR001547">
    <property type="entry name" value="Glyco_hydro_5"/>
</dbReference>
<keyword evidence="13" id="KW-1185">Reference proteome</keyword>
<dbReference type="InterPro" id="IPR000254">
    <property type="entry name" value="CBD"/>
</dbReference>
<comment type="subcellular location">
    <subcellularLocation>
        <location evidence="2">Secreted</location>
    </subcellularLocation>
</comment>
<comment type="catalytic activity">
    <reaction evidence="1">
        <text>Random hydrolysis of (1-&gt;4)-beta-D-mannosidic linkages in mannans, galactomannans and glucomannans.</text>
        <dbReference type="EC" id="3.2.1.78"/>
    </reaction>
</comment>
<dbReference type="Gene3D" id="3.20.20.80">
    <property type="entry name" value="Glycosidases"/>
    <property type="match status" value="1"/>
</dbReference>
<dbReference type="Pfam" id="PF00734">
    <property type="entry name" value="CBM_1"/>
    <property type="match status" value="1"/>
</dbReference>
<dbReference type="InterPro" id="IPR017853">
    <property type="entry name" value="GH"/>
</dbReference>
<protein>
    <recommendedName>
        <fullName evidence="4">mannan endo-1,4-beta-mannosidase</fullName>
        <ecNumber evidence="4">3.2.1.78</ecNumber>
    </recommendedName>
</protein>
<dbReference type="SMART" id="SM00236">
    <property type="entry name" value="fCBD"/>
    <property type="match status" value="1"/>
</dbReference>
<evidence type="ECO:0000313" key="13">
    <source>
        <dbReference type="Proteomes" id="UP001274830"/>
    </source>
</evidence>
<evidence type="ECO:0000313" key="12">
    <source>
        <dbReference type="EMBL" id="KAK3669242.1"/>
    </source>
</evidence>
<comment type="caution">
    <text evidence="12">The sequence shown here is derived from an EMBL/GenBank/DDBJ whole genome shotgun (WGS) entry which is preliminary data.</text>
</comment>
<evidence type="ECO:0000256" key="8">
    <source>
        <dbReference type="ARBA" id="ARBA00023295"/>
    </source>
</evidence>
<dbReference type="GO" id="GO:0005576">
    <property type="term" value="C:extracellular region"/>
    <property type="evidence" value="ECO:0007669"/>
    <property type="project" value="UniProtKB-SubCell"/>
</dbReference>
<dbReference type="InterPro" id="IPR045053">
    <property type="entry name" value="MAN-like"/>
</dbReference>
<dbReference type="SUPFAM" id="SSF57180">
    <property type="entry name" value="Cellulose-binding domain"/>
    <property type="match status" value="1"/>
</dbReference>
<proteinExistence type="inferred from homology"/>
<feature type="signal peptide" evidence="10">
    <location>
        <begin position="1"/>
        <end position="18"/>
    </location>
</feature>
<evidence type="ECO:0000256" key="6">
    <source>
        <dbReference type="ARBA" id="ARBA00022729"/>
    </source>
</evidence>
<feature type="chain" id="PRO_5042272492" description="mannan endo-1,4-beta-mannosidase" evidence="10">
    <location>
        <begin position="19"/>
        <end position="386"/>
    </location>
</feature>
<keyword evidence="8 9" id="KW-0326">Glycosidase</keyword>
<evidence type="ECO:0000256" key="9">
    <source>
        <dbReference type="RuleBase" id="RU361153"/>
    </source>
</evidence>
<accession>A0AAE0TM17</accession>
<evidence type="ECO:0000256" key="10">
    <source>
        <dbReference type="SAM" id="SignalP"/>
    </source>
</evidence>
<reference evidence="12" key="1">
    <citation type="submission" date="2023-07" db="EMBL/GenBank/DDBJ databases">
        <title>Black Yeasts Isolated from many extreme environments.</title>
        <authorList>
            <person name="Coleine C."/>
            <person name="Stajich J.E."/>
            <person name="Selbmann L."/>
        </authorList>
    </citation>
    <scope>NUCLEOTIDE SEQUENCE</scope>
    <source>
        <strain evidence="12">CCFEE 5485</strain>
    </source>
</reference>
<evidence type="ECO:0000256" key="7">
    <source>
        <dbReference type="ARBA" id="ARBA00022801"/>
    </source>
</evidence>
<evidence type="ECO:0000256" key="5">
    <source>
        <dbReference type="ARBA" id="ARBA00022525"/>
    </source>
</evidence>
<dbReference type="GO" id="GO:0046355">
    <property type="term" value="P:mannan catabolic process"/>
    <property type="evidence" value="ECO:0007669"/>
    <property type="project" value="UniProtKB-ARBA"/>
</dbReference>
<dbReference type="GO" id="GO:0016985">
    <property type="term" value="F:mannan endo-1,4-beta-mannosidase activity"/>
    <property type="evidence" value="ECO:0007669"/>
    <property type="project" value="UniProtKB-EC"/>
</dbReference>
<dbReference type="EC" id="3.2.1.78" evidence="4"/>
<dbReference type="GO" id="GO:0030248">
    <property type="term" value="F:cellulose binding"/>
    <property type="evidence" value="ECO:0007669"/>
    <property type="project" value="InterPro"/>
</dbReference>
<evidence type="ECO:0000256" key="1">
    <source>
        <dbReference type="ARBA" id="ARBA00001678"/>
    </source>
</evidence>
<dbReference type="InterPro" id="IPR035971">
    <property type="entry name" value="CBD_sf"/>
</dbReference>
<feature type="domain" description="CBM1" evidence="11">
    <location>
        <begin position="19"/>
        <end position="55"/>
    </location>
</feature>
<keyword evidence="5" id="KW-0964">Secreted</keyword>
<dbReference type="AlphaFoldDB" id="A0AAE0TM17"/>
<dbReference type="SUPFAM" id="SSF51445">
    <property type="entry name" value="(Trans)glycosidases"/>
    <property type="match status" value="1"/>
</dbReference>
<gene>
    <name evidence="12" type="ORF">LTR78_010877</name>
</gene>
<dbReference type="Pfam" id="PF00150">
    <property type="entry name" value="Cellulase"/>
    <property type="match status" value="1"/>
</dbReference>
<organism evidence="12 13">
    <name type="scientific">Recurvomyces mirabilis</name>
    <dbReference type="NCBI Taxonomy" id="574656"/>
    <lineage>
        <taxon>Eukaryota</taxon>
        <taxon>Fungi</taxon>
        <taxon>Dikarya</taxon>
        <taxon>Ascomycota</taxon>
        <taxon>Pezizomycotina</taxon>
        <taxon>Dothideomycetes</taxon>
        <taxon>Dothideomycetidae</taxon>
        <taxon>Mycosphaerellales</taxon>
        <taxon>Teratosphaeriaceae</taxon>
        <taxon>Recurvomyces</taxon>
    </lineage>
</organism>
<keyword evidence="6 10" id="KW-0732">Signal</keyword>
<keyword evidence="7 9" id="KW-0378">Hydrolase</keyword>
<evidence type="ECO:0000256" key="4">
    <source>
        <dbReference type="ARBA" id="ARBA00012706"/>
    </source>
</evidence>
<sequence>MQAVYLITSLLSVGVVSAQSVGAYGQCGGGGWTGGTACVSGSSCSVINPYYSQYLPNSGGTTLVTSQKAATSATAATKVVTIGAPAASGYVTRSGSGFVLNGKVFRFGGTNAYWATSLPSTDLNSLFSQMKSAGLTVLRIFAWSDNIGSASSSSFKYWSGSTNTPNPAAFAAHMDPIIAAAEASGIKLVIPMIGNWGPSINLYIQQILGSSAKHDTFFSNAQIIAAYKKYVFFFVNRYKTSPAVFAWELMNEPRCTGDDNRGASSSCNTAMLTNWVSQISSYIKSIDSNHMVTVGDEGWFTTAQGYGSSYPYSGSEGIDWVSNLKLGSIDYGTVHLYPSSWGQTDAWGSTWVTQHGDQAKKWANQLSSKNLAQPILGHVRARSTPG</sequence>
<evidence type="ECO:0000259" key="11">
    <source>
        <dbReference type="PROSITE" id="PS51164"/>
    </source>
</evidence>
<dbReference type="PANTHER" id="PTHR31451:SF39">
    <property type="entry name" value="MANNAN ENDO-1,4-BETA-MANNOSIDASE 1"/>
    <property type="match status" value="1"/>
</dbReference>
<evidence type="ECO:0000256" key="2">
    <source>
        <dbReference type="ARBA" id="ARBA00004613"/>
    </source>
</evidence>
<comment type="similarity">
    <text evidence="3 9">Belongs to the glycosyl hydrolase 5 (cellulase A) family.</text>
</comment>
<dbReference type="PANTHER" id="PTHR31451">
    <property type="match status" value="1"/>
</dbReference>
<dbReference type="EMBL" id="JAUTXT010000095">
    <property type="protein sequence ID" value="KAK3669242.1"/>
    <property type="molecule type" value="Genomic_DNA"/>
</dbReference>
<dbReference type="PROSITE" id="PS51164">
    <property type="entry name" value="CBM1_2"/>
    <property type="match status" value="1"/>
</dbReference>
<dbReference type="Proteomes" id="UP001274830">
    <property type="component" value="Unassembled WGS sequence"/>
</dbReference>